<dbReference type="EMBL" id="JAAIKE010000003">
    <property type="protein sequence ID" value="NEX46943.1"/>
    <property type="molecule type" value="Genomic_DNA"/>
</dbReference>
<dbReference type="Gene3D" id="3.40.710.10">
    <property type="entry name" value="DD-peptidase/beta-lactamase superfamily"/>
    <property type="match status" value="2"/>
</dbReference>
<keyword evidence="5" id="KW-1185">Reference proteome</keyword>
<dbReference type="Proteomes" id="UP000481421">
    <property type="component" value="Unassembled WGS sequence"/>
</dbReference>
<sequence length="497" mass="52855">MTARRISRRQLVGGLLSGVALAAAMPAFAEAPARSPRPQPRGGVSPALAATSAEVLIAQAKLGEAATASYVVMDAASGTVLEEREAQRPMPPASVAKAVTALYALERLGPEFRFRTRILATGPIAAGIVQGDLLLVGSGDPTLQTDQLGDLAAALAARGVKGVTGRFLTWDRALPPISRISDEQPVQVGYNPSISGLNLNFNRVHFEWKRASNGWSTAMDARGQRFVPQVRMAKMRVVARETPVFTYETRDVTDDWTVAASALGQGGSRWLPVRHPAAYTGDVFQTLARAQGITLPEPQALAAEPTGQELASVQSDPLPVLLRDMLRFSTNITAEALGLRASGAATLAASGAAMSDWAQARYGVACRFVDHSGLGSASRVTATDMAQIIRQAHLAGAGVQPLLRDLGLRDAKGKEIANSPVRVTAKSGTLNFVSGLSGHLRPPQGRELIFAIFIGDVARRDALAEAERESPPGGQAWLTRARNLQWQLLARWAQVYT</sequence>
<dbReference type="PROSITE" id="PS51318">
    <property type="entry name" value="TAT"/>
    <property type="match status" value="1"/>
</dbReference>
<reference evidence="4 5" key="1">
    <citation type="submission" date="2020-02" db="EMBL/GenBank/DDBJ databases">
        <title>Rhodobacter algicola sp. nov., isolated from microalga culture.</title>
        <authorList>
            <person name="Park C.-Y."/>
        </authorList>
    </citation>
    <scope>NUCLEOTIDE SEQUENCE [LARGE SCALE GENOMIC DNA]</scope>
    <source>
        <strain evidence="4 5">ETT8</strain>
    </source>
</reference>
<comment type="caution">
    <text evidence="4">The sequence shown here is derived from an EMBL/GenBank/DDBJ whole genome shotgun (WGS) entry which is preliminary data.</text>
</comment>
<keyword evidence="4" id="KW-0645">Protease</keyword>
<dbReference type="Gene3D" id="3.50.80.20">
    <property type="entry name" value="D-Ala-D-Ala carboxypeptidase C, peptidase S13"/>
    <property type="match status" value="1"/>
</dbReference>
<dbReference type="GO" id="GO:0009002">
    <property type="term" value="F:serine-type D-Ala-D-Ala carboxypeptidase activity"/>
    <property type="evidence" value="ECO:0007669"/>
    <property type="project" value="UniProtKB-EC"/>
</dbReference>
<dbReference type="PANTHER" id="PTHR30023:SF0">
    <property type="entry name" value="PENICILLIN-SENSITIVE CARBOXYPEPTIDASE A"/>
    <property type="match status" value="1"/>
</dbReference>
<keyword evidence="3" id="KW-0732">Signal</keyword>
<comment type="similarity">
    <text evidence="1">Belongs to the peptidase S13 family.</text>
</comment>
<dbReference type="AlphaFoldDB" id="A0A6B3RP38"/>
<proteinExistence type="inferred from homology"/>
<evidence type="ECO:0000256" key="3">
    <source>
        <dbReference type="SAM" id="SignalP"/>
    </source>
</evidence>
<dbReference type="SUPFAM" id="SSF56601">
    <property type="entry name" value="beta-lactamase/transpeptidase-like"/>
    <property type="match status" value="1"/>
</dbReference>
<dbReference type="PANTHER" id="PTHR30023">
    <property type="entry name" value="D-ALANYL-D-ALANINE CARBOXYPEPTIDASE"/>
    <property type="match status" value="1"/>
</dbReference>
<keyword evidence="2 4" id="KW-0378">Hydrolase</keyword>
<dbReference type="InterPro" id="IPR012338">
    <property type="entry name" value="Beta-lactam/transpept-like"/>
</dbReference>
<dbReference type="RefSeq" id="WP_164612085.1">
    <property type="nucleotide sequence ID" value="NZ_JAAIKE010000003.1"/>
</dbReference>
<evidence type="ECO:0000256" key="2">
    <source>
        <dbReference type="ARBA" id="ARBA00022801"/>
    </source>
</evidence>
<dbReference type="GO" id="GO:0000270">
    <property type="term" value="P:peptidoglycan metabolic process"/>
    <property type="evidence" value="ECO:0007669"/>
    <property type="project" value="TreeGrafter"/>
</dbReference>
<organism evidence="4 5">
    <name type="scientific">Pseudotabrizicola algicola</name>
    <dbReference type="NCBI Taxonomy" id="2709381"/>
    <lineage>
        <taxon>Bacteria</taxon>
        <taxon>Pseudomonadati</taxon>
        <taxon>Pseudomonadota</taxon>
        <taxon>Alphaproteobacteria</taxon>
        <taxon>Rhodobacterales</taxon>
        <taxon>Paracoccaceae</taxon>
        <taxon>Pseudotabrizicola</taxon>
    </lineage>
</organism>
<gene>
    <name evidence="4" type="primary">dacB</name>
    <name evidence="4" type="ORF">G3572_12060</name>
</gene>
<dbReference type="GO" id="GO:0006508">
    <property type="term" value="P:proteolysis"/>
    <property type="evidence" value="ECO:0007669"/>
    <property type="project" value="InterPro"/>
</dbReference>
<dbReference type="EC" id="3.4.16.4" evidence="4"/>
<dbReference type="PRINTS" id="PR00922">
    <property type="entry name" value="DADACBPTASE3"/>
</dbReference>
<accession>A0A6B3RP38</accession>
<evidence type="ECO:0000256" key="1">
    <source>
        <dbReference type="ARBA" id="ARBA00006096"/>
    </source>
</evidence>
<dbReference type="InterPro" id="IPR006311">
    <property type="entry name" value="TAT_signal"/>
</dbReference>
<feature type="signal peptide" evidence="3">
    <location>
        <begin position="1"/>
        <end position="29"/>
    </location>
</feature>
<dbReference type="InterPro" id="IPR000667">
    <property type="entry name" value="Peptidase_S13"/>
</dbReference>
<dbReference type="NCBIfam" id="TIGR00666">
    <property type="entry name" value="PBP4"/>
    <property type="match status" value="1"/>
</dbReference>
<name>A0A6B3RP38_9RHOB</name>
<keyword evidence="4" id="KW-0121">Carboxypeptidase</keyword>
<evidence type="ECO:0000313" key="5">
    <source>
        <dbReference type="Proteomes" id="UP000481421"/>
    </source>
</evidence>
<feature type="chain" id="PRO_5025370212" evidence="3">
    <location>
        <begin position="30"/>
        <end position="497"/>
    </location>
</feature>
<evidence type="ECO:0000313" key="4">
    <source>
        <dbReference type="EMBL" id="NEX46943.1"/>
    </source>
</evidence>
<dbReference type="Pfam" id="PF02113">
    <property type="entry name" value="Peptidase_S13"/>
    <property type="match status" value="1"/>
</dbReference>
<protein>
    <submittedName>
        <fullName evidence="4">D-alanyl-D-alanine carboxypeptidase/D-alanyl-D-alanine-endopeptidase</fullName>
        <ecNumber evidence="4">3.4.16.4</ecNumber>
    </submittedName>
</protein>